<name>A0A2U8P181_9BRAD</name>
<evidence type="ECO:0000256" key="1">
    <source>
        <dbReference type="ARBA" id="ARBA00005519"/>
    </source>
</evidence>
<dbReference type="PANTHER" id="PTHR34002">
    <property type="entry name" value="BLR1656 PROTEIN"/>
    <property type="match status" value="1"/>
</dbReference>
<dbReference type="KEGG" id="bot:CIT37_03220"/>
<proteinExistence type="inferred from homology"/>
<dbReference type="PANTHER" id="PTHR34002:SF9">
    <property type="entry name" value="XYLOGLUCAN-SPECIFIC ENDO-BETA-1,4-GLUCANASE A"/>
    <property type="match status" value="1"/>
</dbReference>
<sequence>MAQLLRGASGQRSGWRLRMASVSKLKVFAALSAASVALVPISAKAPIWSSSAQYGSFSIDGYSWNNDVWGRGAGPQTISVSAVNQWGVWSNQPDTGGIKSYPHEGFNVGKPLSSINTLISNFNQEVPTSGAWDVAYDIWDSSNQYEIMLWTNYTGNPDGGGNVKPISYKYASSGAAIPIYTNVDVGGATWNVFQGENHHKVISFLRTSKTNSGTVDIKSVLQWIKSKGYFGEINVGNVQYGVEITSSPGGMNFNFNNWTLTSR</sequence>
<dbReference type="OrthoDB" id="8885070at2"/>
<keyword evidence="2" id="KW-0378">Hydrolase</keyword>
<organism evidence="2 3">
    <name type="scientific">Bradyrhizobium ottawaense</name>
    <dbReference type="NCBI Taxonomy" id="931866"/>
    <lineage>
        <taxon>Bacteria</taxon>
        <taxon>Pseudomonadati</taxon>
        <taxon>Pseudomonadota</taxon>
        <taxon>Alphaproteobacteria</taxon>
        <taxon>Hyphomicrobiales</taxon>
        <taxon>Nitrobacteraceae</taxon>
        <taxon>Bradyrhizobium</taxon>
    </lineage>
</organism>
<dbReference type="InterPro" id="IPR002594">
    <property type="entry name" value="GH12"/>
</dbReference>
<comment type="similarity">
    <text evidence="1">Belongs to the glycosyl hydrolase 12 (cellulase H) family.</text>
</comment>
<dbReference type="InterPro" id="IPR013319">
    <property type="entry name" value="GH11/12"/>
</dbReference>
<dbReference type="EMBL" id="CP029425">
    <property type="protein sequence ID" value="AWL91407.1"/>
    <property type="molecule type" value="Genomic_DNA"/>
</dbReference>
<dbReference type="AlphaFoldDB" id="A0A2U8P181"/>
<protein>
    <submittedName>
        <fullName evidence="2">Glycosyl hydrolase</fullName>
    </submittedName>
</protein>
<dbReference type="SUPFAM" id="SSF49899">
    <property type="entry name" value="Concanavalin A-like lectins/glucanases"/>
    <property type="match status" value="1"/>
</dbReference>
<evidence type="ECO:0000313" key="3">
    <source>
        <dbReference type="Proteomes" id="UP000215703"/>
    </source>
</evidence>
<dbReference type="InterPro" id="IPR013320">
    <property type="entry name" value="ConA-like_dom_sf"/>
</dbReference>
<accession>A0A2U8P181</accession>
<reference evidence="2 3" key="2">
    <citation type="journal article" date="2017" name="Syst. Appl. Microbiol.">
        <title>Soybeans inoculated with root zone soils of Canadian native legumes harbour diverse and novel Bradyrhizobium spp. that possess agricultural potential.</title>
        <authorList>
            <person name="Bromfield E.S.P."/>
            <person name="Cloutier S."/>
            <person name="Tambong J.T."/>
            <person name="Tran Thi T.V."/>
        </authorList>
    </citation>
    <scope>NUCLEOTIDE SEQUENCE [LARGE SCALE GENOMIC DNA]</scope>
    <source>
        <strain evidence="2 3">OO99</strain>
    </source>
</reference>
<dbReference type="Gene3D" id="2.60.120.180">
    <property type="match status" value="1"/>
</dbReference>
<evidence type="ECO:0000313" key="2">
    <source>
        <dbReference type="EMBL" id="AWL91407.1"/>
    </source>
</evidence>
<reference evidence="2 3" key="1">
    <citation type="journal article" date="2014" name="Int. J. Syst. Evol. Microbiol.">
        <title>Bradyrhizobium ottawaense sp. nov., a symbiotic nitrogen fixing bacterium from root nodules of soybeans in Canada.</title>
        <authorList>
            <person name="Yu X."/>
            <person name="Cloutier S."/>
            <person name="Tambong J.T."/>
            <person name="Bromfield E.S."/>
        </authorList>
    </citation>
    <scope>NUCLEOTIDE SEQUENCE [LARGE SCALE GENOMIC DNA]</scope>
    <source>
        <strain evidence="2 3">OO99</strain>
    </source>
</reference>
<dbReference type="Proteomes" id="UP000215703">
    <property type="component" value="Chromosome"/>
</dbReference>
<gene>
    <name evidence="2" type="ORF">CIT37_03220</name>
</gene>
<dbReference type="GO" id="GO:0008810">
    <property type="term" value="F:cellulase activity"/>
    <property type="evidence" value="ECO:0007669"/>
    <property type="project" value="InterPro"/>
</dbReference>
<dbReference type="GO" id="GO:0000272">
    <property type="term" value="P:polysaccharide catabolic process"/>
    <property type="evidence" value="ECO:0007669"/>
    <property type="project" value="InterPro"/>
</dbReference>
<dbReference type="NCBIfam" id="NF004860">
    <property type="entry name" value="PRK06215.1"/>
    <property type="match status" value="1"/>
</dbReference>